<dbReference type="SFLD" id="SFLDG01082">
    <property type="entry name" value="B12-binding_domain_containing"/>
    <property type="match status" value="1"/>
</dbReference>
<reference evidence="10 11" key="2">
    <citation type="submission" date="2006-07" db="EMBL/GenBank/DDBJ databases">
        <title>Sequencing of the draft genome and assembly of Chlorobium ferroxidans DSM 13031.</title>
        <authorList>
            <consortium name="US DOE Joint Genome Institute (JGI-PGF)"/>
            <person name="Copeland A."/>
            <person name="Lucas S."/>
            <person name="Lapidus A."/>
            <person name="Barry K."/>
            <person name="Glavina del Rio T."/>
            <person name="Dalin E."/>
            <person name="Tice H."/>
            <person name="Bruce D."/>
            <person name="Pitluck S."/>
            <person name="Richardson P."/>
        </authorList>
    </citation>
    <scope>NUCLEOTIDE SEQUENCE [LARGE SCALE GENOMIC DNA]</scope>
    <source>
        <strain evidence="10 11">DSM 13031</strain>
    </source>
</reference>
<dbReference type="InterPro" id="IPR007197">
    <property type="entry name" value="rSAM"/>
</dbReference>
<keyword evidence="6" id="KW-0408">Iron</keyword>
<evidence type="ECO:0000256" key="4">
    <source>
        <dbReference type="ARBA" id="ARBA00022691"/>
    </source>
</evidence>
<proteinExistence type="predicted"/>
<dbReference type="InterPro" id="IPR023404">
    <property type="entry name" value="rSAM_horseshoe"/>
</dbReference>
<evidence type="ECO:0000256" key="6">
    <source>
        <dbReference type="ARBA" id="ARBA00023004"/>
    </source>
</evidence>
<comment type="cofactor">
    <cofactor evidence="1">
        <name>[4Fe-4S] cluster</name>
        <dbReference type="ChEBI" id="CHEBI:49883"/>
    </cofactor>
</comment>
<name>Q0YQ27_9CHLB</name>
<gene>
    <name evidence="10" type="ORF">CferDRAFT_0308</name>
</gene>
<dbReference type="Gene3D" id="3.40.50.280">
    <property type="entry name" value="Cobalamin-binding domain"/>
    <property type="match status" value="1"/>
</dbReference>
<dbReference type="SFLD" id="SFLDS00029">
    <property type="entry name" value="Radical_SAM"/>
    <property type="match status" value="1"/>
</dbReference>
<feature type="region of interest" description="Disordered" evidence="8">
    <location>
        <begin position="1"/>
        <end position="24"/>
    </location>
</feature>
<dbReference type="Proteomes" id="UP000004162">
    <property type="component" value="Unassembled WGS sequence"/>
</dbReference>
<feature type="domain" description="Radical SAM core" evidence="9">
    <location>
        <begin position="221"/>
        <end position="441"/>
    </location>
</feature>
<dbReference type="InterPro" id="IPR051198">
    <property type="entry name" value="BchE-like"/>
</dbReference>
<organism evidence="10 11">
    <name type="scientific">Chlorobium ferrooxidans DSM 13031</name>
    <dbReference type="NCBI Taxonomy" id="377431"/>
    <lineage>
        <taxon>Bacteria</taxon>
        <taxon>Pseudomonadati</taxon>
        <taxon>Chlorobiota</taxon>
        <taxon>Chlorobiia</taxon>
        <taxon>Chlorobiales</taxon>
        <taxon>Chlorobiaceae</taxon>
        <taxon>Chlorobium/Pelodictyon group</taxon>
        <taxon>Chlorobium</taxon>
    </lineage>
</organism>
<dbReference type="PROSITE" id="PS51918">
    <property type="entry name" value="RADICAL_SAM"/>
    <property type="match status" value="1"/>
</dbReference>
<dbReference type="RefSeq" id="WP_006366979.1">
    <property type="nucleotide sequence ID" value="NZ_AASE01000021.1"/>
</dbReference>
<dbReference type="AlphaFoldDB" id="Q0YQ27"/>
<evidence type="ECO:0000256" key="7">
    <source>
        <dbReference type="ARBA" id="ARBA00023014"/>
    </source>
</evidence>
<keyword evidence="2" id="KW-0489">Methyltransferase</keyword>
<protein>
    <submittedName>
        <fullName evidence="10">Radical SAM</fullName>
    </submittedName>
</protein>
<dbReference type="Pfam" id="PF04055">
    <property type="entry name" value="Radical_SAM"/>
    <property type="match status" value="1"/>
</dbReference>
<feature type="compositionally biased region" description="Basic and acidic residues" evidence="8">
    <location>
        <begin position="8"/>
        <end position="20"/>
    </location>
</feature>
<evidence type="ECO:0000313" key="11">
    <source>
        <dbReference type="Proteomes" id="UP000004162"/>
    </source>
</evidence>
<dbReference type="InterPro" id="IPR034466">
    <property type="entry name" value="Methyltransferase_Class_B"/>
</dbReference>
<dbReference type="InterPro" id="IPR058240">
    <property type="entry name" value="rSAM_sf"/>
</dbReference>
<sequence length="497" mass="57096">MQNHQKRSRDDSAPDDRPSHFSEPIITLSEQISMRKEEKTIVPQKNYTVQSRESIATEKKTRKKWLLVQPVSTTSMMVDSGTVSMPLNLIMVASLVGKLFDVTFIDERLGDKVPEDLSGFDVVAITSRTLNATKAYRIGDAALRQGKTVILGGVHPTMLHDEAASHCTSVVYGEIESIWTELATDVQNGKMQPIYRAKELKPMGSMLHPDFSYALSSPSAKKYSSRIPILATKGCPVGCNFCTTPTIYGKNYRYRELDLVLDEMRYHQNRLNKEKINFSFMDDNISFRPQYFFTLLEEMAKLGVNWNANISMNFLDKPEVAELAGRSGCDLLSIGFESLNPETLKSVHKGSNRLGNYEKVVSNLHKNGIAIQGYFMFGFDNDTEESFQLTYDFIMKNRIEFPVFSLVTPFPGTPYFDEMKPRIRHFDWDKYDTYHYMFEPNKMSGEKLLSNFVKLQKEVYKGRSIMQRMQGKPLNWVWLANYAMNRFTKRLKPEIFL</sequence>
<dbReference type="Gene3D" id="3.80.30.20">
    <property type="entry name" value="tm_1862 like domain"/>
    <property type="match status" value="1"/>
</dbReference>
<evidence type="ECO:0000256" key="3">
    <source>
        <dbReference type="ARBA" id="ARBA00022679"/>
    </source>
</evidence>
<evidence type="ECO:0000256" key="5">
    <source>
        <dbReference type="ARBA" id="ARBA00022723"/>
    </source>
</evidence>
<accession>Q0YQ27</accession>
<reference evidence="10 11" key="1">
    <citation type="submission" date="2006-07" db="EMBL/GenBank/DDBJ databases">
        <title>Annotation of the draft genome assembly of Chlorobium ferroxidans DSM 13031.</title>
        <authorList>
            <consortium name="US DOE Joint Genome Institute (JGI-ORNL)"/>
            <person name="Larimer F."/>
            <person name="Land M."/>
            <person name="Hauser L."/>
        </authorList>
    </citation>
    <scope>NUCLEOTIDE SEQUENCE [LARGE SCALE GENOMIC DNA]</scope>
    <source>
        <strain evidence="10 11">DSM 13031</strain>
    </source>
</reference>
<keyword evidence="5" id="KW-0479">Metal-binding</keyword>
<dbReference type="SUPFAM" id="SSF102114">
    <property type="entry name" value="Radical SAM enzymes"/>
    <property type="match status" value="1"/>
</dbReference>
<dbReference type="InterPro" id="IPR034497">
    <property type="entry name" value="Bacteriochlorophyll_C12_MT"/>
</dbReference>
<dbReference type="PANTHER" id="PTHR43409:SF7">
    <property type="entry name" value="BLL1977 PROTEIN"/>
    <property type="match status" value="1"/>
</dbReference>
<keyword evidence="4" id="KW-0949">S-adenosyl-L-methionine</keyword>
<dbReference type="GO" id="GO:0003824">
    <property type="term" value="F:catalytic activity"/>
    <property type="evidence" value="ECO:0007669"/>
    <property type="project" value="InterPro"/>
</dbReference>
<dbReference type="SMART" id="SM00729">
    <property type="entry name" value="Elp3"/>
    <property type="match status" value="1"/>
</dbReference>
<dbReference type="InterPro" id="IPR006638">
    <property type="entry name" value="Elp3/MiaA/NifB-like_rSAM"/>
</dbReference>
<evidence type="ECO:0000313" key="10">
    <source>
        <dbReference type="EMBL" id="EAT58369.1"/>
    </source>
</evidence>
<dbReference type="CDD" id="cd01335">
    <property type="entry name" value="Radical_SAM"/>
    <property type="match status" value="1"/>
</dbReference>
<dbReference type="GO" id="GO:0005829">
    <property type="term" value="C:cytosol"/>
    <property type="evidence" value="ECO:0007669"/>
    <property type="project" value="TreeGrafter"/>
</dbReference>
<dbReference type="PANTHER" id="PTHR43409">
    <property type="entry name" value="ANAEROBIC MAGNESIUM-PROTOPORPHYRIN IX MONOMETHYL ESTER CYCLASE-RELATED"/>
    <property type="match status" value="1"/>
</dbReference>
<dbReference type="EMBL" id="AASE01000021">
    <property type="protein sequence ID" value="EAT58369.1"/>
    <property type="molecule type" value="Genomic_DNA"/>
</dbReference>
<evidence type="ECO:0000259" key="9">
    <source>
        <dbReference type="PROSITE" id="PS51918"/>
    </source>
</evidence>
<dbReference type="SFLD" id="SFLDF00414">
    <property type="entry name" value="bacteriochlorophyll_C12_methyl"/>
    <property type="match status" value="1"/>
</dbReference>
<evidence type="ECO:0000256" key="8">
    <source>
        <dbReference type="SAM" id="MobiDB-lite"/>
    </source>
</evidence>
<keyword evidence="7" id="KW-0411">Iron-sulfur</keyword>
<dbReference type="GO" id="GO:0051536">
    <property type="term" value="F:iron-sulfur cluster binding"/>
    <property type="evidence" value="ECO:0007669"/>
    <property type="project" value="UniProtKB-KW"/>
</dbReference>
<comment type="caution">
    <text evidence="10">The sequence shown here is derived from an EMBL/GenBank/DDBJ whole genome shotgun (WGS) entry which is preliminary data.</text>
</comment>
<evidence type="ECO:0000256" key="1">
    <source>
        <dbReference type="ARBA" id="ARBA00001966"/>
    </source>
</evidence>
<evidence type="ECO:0000256" key="2">
    <source>
        <dbReference type="ARBA" id="ARBA00022603"/>
    </source>
</evidence>
<keyword evidence="3" id="KW-0808">Transferase</keyword>
<dbReference type="GO" id="GO:0046872">
    <property type="term" value="F:metal ion binding"/>
    <property type="evidence" value="ECO:0007669"/>
    <property type="project" value="UniProtKB-KW"/>
</dbReference>
<dbReference type="SFLD" id="SFLDG01123">
    <property type="entry name" value="methyltransferase_(Class_B)"/>
    <property type="match status" value="1"/>
</dbReference>
<keyword evidence="11" id="KW-1185">Reference proteome</keyword>